<organism evidence="2 3">
    <name type="scientific">Ceutorhynchus assimilis</name>
    <name type="common">cabbage seed weevil</name>
    <dbReference type="NCBI Taxonomy" id="467358"/>
    <lineage>
        <taxon>Eukaryota</taxon>
        <taxon>Metazoa</taxon>
        <taxon>Ecdysozoa</taxon>
        <taxon>Arthropoda</taxon>
        <taxon>Hexapoda</taxon>
        <taxon>Insecta</taxon>
        <taxon>Pterygota</taxon>
        <taxon>Neoptera</taxon>
        <taxon>Endopterygota</taxon>
        <taxon>Coleoptera</taxon>
        <taxon>Polyphaga</taxon>
        <taxon>Cucujiformia</taxon>
        <taxon>Curculionidae</taxon>
        <taxon>Ceutorhynchinae</taxon>
        <taxon>Ceutorhynchus</taxon>
    </lineage>
</organism>
<dbReference type="EMBL" id="OU892278">
    <property type="protein sequence ID" value="CAG9764105.1"/>
    <property type="molecule type" value="Genomic_DNA"/>
</dbReference>
<dbReference type="AlphaFoldDB" id="A0A9N9MKG3"/>
<keyword evidence="3" id="KW-1185">Reference proteome</keyword>
<evidence type="ECO:0000256" key="1">
    <source>
        <dbReference type="SAM" id="MobiDB-lite"/>
    </source>
</evidence>
<sequence>MRKKREGTTVQKSAKLLAVKGQKQVSKVSSAERGT</sequence>
<gene>
    <name evidence="2" type="ORF">CEUTPL_LOCUS4750</name>
</gene>
<evidence type="ECO:0000313" key="2">
    <source>
        <dbReference type="EMBL" id="CAG9764105.1"/>
    </source>
</evidence>
<protein>
    <submittedName>
        <fullName evidence="2">Uncharacterized protein</fullName>
    </submittedName>
</protein>
<reference evidence="2" key="1">
    <citation type="submission" date="2022-01" db="EMBL/GenBank/DDBJ databases">
        <authorList>
            <person name="King R."/>
        </authorList>
    </citation>
    <scope>NUCLEOTIDE SEQUENCE</scope>
</reference>
<accession>A0A9N9MKG3</accession>
<dbReference type="OrthoDB" id="7383979at2759"/>
<feature type="region of interest" description="Disordered" evidence="1">
    <location>
        <begin position="1"/>
        <end position="35"/>
    </location>
</feature>
<name>A0A9N9MKG3_9CUCU</name>
<dbReference type="Proteomes" id="UP001152799">
    <property type="component" value="Chromosome 2"/>
</dbReference>
<proteinExistence type="predicted"/>
<evidence type="ECO:0000313" key="3">
    <source>
        <dbReference type="Proteomes" id="UP001152799"/>
    </source>
</evidence>